<sequence length="474" mass="49694">MNMVILRTCATTASVPLLMHLLLLSTPTATTAFTAVGALRCQDRRVLAVVRSSPPMGGPRGANDDYGDAVPTSGSAQVARRRRDVLRSAVAAASLVGSSAGDGGGVPAAASAAASDLLVDLPMIRFRYPGSSVDYAGVRVCLDGRRDEEPVEFMLDTGLTLEMMTPRLGEKLGLKSRRTGISGITAGGVTSSNSDIVAWTGASLCGGGGGDGGASGGADAAFPLPELHAIVSDFPQEYIDPEHPIEGMLGQELLSRYDLDLDFRANRLRLYRPGTAARGIDLASRGGMVEIPSVEINETRLIGIRLTPAAPDAATGDGRRQPQQPVLAFLDCGSTFSVINTKAAALWGLPTSSQDPVYTNGPKMLAVGVDGKPMELPTITQSFSFAGEARKDPTTGRLLGFDPPPAQWKPWKGVQIAVADLPVFPELLGDGITPYQGPAALLGLDVLSQRRVIFEAAAAGMEKSRRRRLFVSAA</sequence>
<reference evidence="3 4" key="1">
    <citation type="submission" date="2024-10" db="EMBL/GenBank/DDBJ databases">
        <title>Updated reference genomes for cyclostephanoid diatoms.</title>
        <authorList>
            <person name="Roberts W.R."/>
            <person name="Alverson A.J."/>
        </authorList>
    </citation>
    <scope>NUCLEOTIDE SEQUENCE [LARGE SCALE GENOMIC DNA]</scope>
    <source>
        <strain evidence="3 4">AJA228-03</strain>
    </source>
</reference>
<feature type="chain" id="PRO_5044877879" description="Peptidase A2 domain-containing protein" evidence="2">
    <location>
        <begin position="33"/>
        <end position="474"/>
    </location>
</feature>
<evidence type="ECO:0000313" key="4">
    <source>
        <dbReference type="Proteomes" id="UP001530377"/>
    </source>
</evidence>
<dbReference type="Pfam" id="PF13650">
    <property type="entry name" value="Asp_protease_2"/>
    <property type="match status" value="1"/>
</dbReference>
<dbReference type="Gene3D" id="2.40.70.10">
    <property type="entry name" value="Acid Proteases"/>
    <property type="match status" value="1"/>
</dbReference>
<proteinExistence type="predicted"/>
<protein>
    <recommendedName>
        <fullName evidence="5">Peptidase A2 domain-containing protein</fullName>
    </recommendedName>
</protein>
<dbReference type="InterPro" id="IPR021109">
    <property type="entry name" value="Peptidase_aspartic_dom_sf"/>
</dbReference>
<organism evidence="3 4">
    <name type="scientific">Cyclostephanos tholiformis</name>
    <dbReference type="NCBI Taxonomy" id="382380"/>
    <lineage>
        <taxon>Eukaryota</taxon>
        <taxon>Sar</taxon>
        <taxon>Stramenopiles</taxon>
        <taxon>Ochrophyta</taxon>
        <taxon>Bacillariophyta</taxon>
        <taxon>Coscinodiscophyceae</taxon>
        <taxon>Thalassiosirophycidae</taxon>
        <taxon>Stephanodiscales</taxon>
        <taxon>Stephanodiscaceae</taxon>
        <taxon>Cyclostephanos</taxon>
    </lineage>
</organism>
<comment type="caution">
    <text evidence="3">The sequence shown here is derived from an EMBL/GenBank/DDBJ whole genome shotgun (WGS) entry which is preliminary data.</text>
</comment>
<evidence type="ECO:0000256" key="1">
    <source>
        <dbReference type="SAM" id="MobiDB-lite"/>
    </source>
</evidence>
<evidence type="ECO:0008006" key="5">
    <source>
        <dbReference type="Google" id="ProtNLM"/>
    </source>
</evidence>
<evidence type="ECO:0000256" key="2">
    <source>
        <dbReference type="SAM" id="SignalP"/>
    </source>
</evidence>
<name>A0ABD3RBI5_9STRA</name>
<dbReference type="EMBL" id="JALLPB020000341">
    <property type="protein sequence ID" value="KAL3810302.1"/>
    <property type="molecule type" value="Genomic_DNA"/>
</dbReference>
<keyword evidence="4" id="KW-1185">Reference proteome</keyword>
<evidence type="ECO:0000313" key="3">
    <source>
        <dbReference type="EMBL" id="KAL3810302.1"/>
    </source>
</evidence>
<gene>
    <name evidence="3" type="ORF">ACHAXA_007026</name>
</gene>
<feature type="region of interest" description="Disordered" evidence="1">
    <location>
        <begin position="51"/>
        <end position="78"/>
    </location>
</feature>
<accession>A0ABD3RBI5</accession>
<keyword evidence="2" id="KW-0732">Signal</keyword>
<feature type="signal peptide" evidence="2">
    <location>
        <begin position="1"/>
        <end position="32"/>
    </location>
</feature>
<dbReference type="AlphaFoldDB" id="A0ABD3RBI5"/>
<dbReference type="Proteomes" id="UP001530377">
    <property type="component" value="Unassembled WGS sequence"/>
</dbReference>